<dbReference type="EMBL" id="KZ678148">
    <property type="protein sequence ID" value="PSN60490.1"/>
    <property type="molecule type" value="Genomic_DNA"/>
</dbReference>
<feature type="non-terminal residue" evidence="1">
    <location>
        <position position="104"/>
    </location>
</feature>
<evidence type="ECO:0000313" key="1">
    <source>
        <dbReference type="EMBL" id="PSN60490.1"/>
    </source>
</evidence>
<gene>
    <name evidence="1" type="ORF">BS50DRAFT_451664</name>
</gene>
<sequence length="104" mass="12088">YCFECGIWTTSELEWSMHGVLHAQNPNTIYGPIKVGGVFAEVGRCPYCMRNGLYRQMEKPSEYLQHVERHVADTKDLDCPHLSCDVHALELKELHEHLRIVHRI</sequence>
<protein>
    <submittedName>
        <fullName evidence="1">Uncharacterized protein</fullName>
    </submittedName>
</protein>
<keyword evidence="2" id="KW-1185">Reference proteome</keyword>
<dbReference type="OrthoDB" id="3766258at2759"/>
<proteinExistence type="predicted"/>
<name>A0A2T2N521_CORCC</name>
<dbReference type="AlphaFoldDB" id="A0A2T2N521"/>
<reference evidence="1 2" key="1">
    <citation type="journal article" date="2018" name="Front. Microbiol.">
        <title>Genome-Wide Analysis of Corynespora cassiicola Leaf Fall Disease Putative Effectors.</title>
        <authorList>
            <person name="Lopez D."/>
            <person name="Ribeiro S."/>
            <person name="Label P."/>
            <person name="Fumanal B."/>
            <person name="Venisse J.S."/>
            <person name="Kohler A."/>
            <person name="de Oliveira R.R."/>
            <person name="Labutti K."/>
            <person name="Lipzen A."/>
            <person name="Lail K."/>
            <person name="Bauer D."/>
            <person name="Ohm R.A."/>
            <person name="Barry K.W."/>
            <person name="Spatafora J."/>
            <person name="Grigoriev I.V."/>
            <person name="Martin F.M."/>
            <person name="Pujade-Renaud V."/>
        </authorList>
    </citation>
    <scope>NUCLEOTIDE SEQUENCE [LARGE SCALE GENOMIC DNA]</scope>
    <source>
        <strain evidence="1 2">Philippines</strain>
    </source>
</reference>
<accession>A0A2T2N521</accession>
<dbReference type="Proteomes" id="UP000240883">
    <property type="component" value="Unassembled WGS sequence"/>
</dbReference>
<feature type="non-terminal residue" evidence="1">
    <location>
        <position position="1"/>
    </location>
</feature>
<evidence type="ECO:0000313" key="2">
    <source>
        <dbReference type="Proteomes" id="UP000240883"/>
    </source>
</evidence>
<organism evidence="1 2">
    <name type="scientific">Corynespora cassiicola Philippines</name>
    <dbReference type="NCBI Taxonomy" id="1448308"/>
    <lineage>
        <taxon>Eukaryota</taxon>
        <taxon>Fungi</taxon>
        <taxon>Dikarya</taxon>
        <taxon>Ascomycota</taxon>
        <taxon>Pezizomycotina</taxon>
        <taxon>Dothideomycetes</taxon>
        <taxon>Pleosporomycetidae</taxon>
        <taxon>Pleosporales</taxon>
        <taxon>Corynesporascaceae</taxon>
        <taxon>Corynespora</taxon>
    </lineage>
</organism>